<comment type="caution">
    <text evidence="1">The sequence shown here is derived from an EMBL/GenBank/DDBJ whole genome shotgun (WGS) entry which is preliminary data.</text>
</comment>
<proteinExistence type="predicted"/>
<dbReference type="EMBL" id="JAAEAM010000002">
    <property type="protein sequence ID" value="NDV70876.1"/>
    <property type="molecule type" value="Genomic_DNA"/>
</dbReference>
<name>A0A6B2M785_9BURK</name>
<reference evidence="1" key="1">
    <citation type="submission" date="2019-11" db="EMBL/GenBank/DDBJ databases">
        <title>Burkholderia cenocepacia CF.</title>
        <authorList>
            <person name="Vianna E.F."/>
            <person name="Marques E.A."/>
            <person name="Albano R.M."/>
            <person name="Leao R.S."/>
        </authorList>
    </citation>
    <scope>NUCLEOTIDE SEQUENCE</scope>
    <source>
        <strain evidence="1">MS-2140</strain>
    </source>
</reference>
<sequence length="104" mass="11930">MEMTRDHASRLVVCPDRGRADTIALPSVELHFMVAPGKTLTWRAQHDAEIRVRRGDRIWIGTGDTQPAEASIATVYVMRRDTSLERAIARMRDMLGRRGRRTRE</sequence>
<dbReference type="AlphaFoldDB" id="A0A6B2M785"/>
<accession>A0A6B2M785</accession>
<evidence type="ECO:0000313" key="1">
    <source>
        <dbReference type="EMBL" id="NDV70876.1"/>
    </source>
</evidence>
<protein>
    <submittedName>
        <fullName evidence="1">DUF2917 domain-containing protein</fullName>
    </submittedName>
</protein>
<organism evidence="1">
    <name type="scientific">Burkholderia cenocepacia</name>
    <dbReference type="NCBI Taxonomy" id="95486"/>
    <lineage>
        <taxon>Bacteria</taxon>
        <taxon>Pseudomonadati</taxon>
        <taxon>Pseudomonadota</taxon>
        <taxon>Betaproteobacteria</taxon>
        <taxon>Burkholderiales</taxon>
        <taxon>Burkholderiaceae</taxon>
        <taxon>Burkholderia</taxon>
        <taxon>Burkholderia cepacia complex</taxon>
    </lineage>
</organism>
<gene>
    <name evidence="1" type="ORF">GFJ35_02085</name>
</gene>
<dbReference type="RefSeq" id="WP_163122272.1">
    <property type="nucleotide sequence ID" value="NZ_JAAEAM010000002.1"/>
</dbReference>